<keyword evidence="7" id="KW-0812">Transmembrane</keyword>
<evidence type="ECO:0000256" key="7">
    <source>
        <dbReference type="SAM" id="Phobius"/>
    </source>
</evidence>
<dbReference type="GO" id="GO:0000045">
    <property type="term" value="P:autophagosome assembly"/>
    <property type="evidence" value="ECO:0007669"/>
    <property type="project" value="TreeGrafter"/>
</dbReference>
<dbReference type="Gene3D" id="2.60.40.10">
    <property type="entry name" value="Immunoglobulins"/>
    <property type="match status" value="1"/>
</dbReference>
<dbReference type="InterPro" id="IPR013783">
    <property type="entry name" value="Ig-like_fold"/>
</dbReference>
<name>A0A2P6N3H1_9EUKA</name>
<keyword evidence="7" id="KW-1133">Transmembrane helix</keyword>
<dbReference type="GO" id="GO:0042594">
    <property type="term" value="P:response to starvation"/>
    <property type="evidence" value="ECO:0007669"/>
    <property type="project" value="TreeGrafter"/>
</dbReference>
<dbReference type="PROSITE" id="PS00108">
    <property type="entry name" value="PROTEIN_KINASE_ST"/>
    <property type="match status" value="1"/>
</dbReference>
<keyword evidence="3" id="KW-0418">Kinase</keyword>
<dbReference type="GO" id="GO:0034727">
    <property type="term" value="P:piecemeal microautophagy of the nucleus"/>
    <property type="evidence" value="ECO:0007669"/>
    <property type="project" value="TreeGrafter"/>
</dbReference>
<feature type="domain" description="Ras-GAP" evidence="9">
    <location>
        <begin position="1408"/>
        <end position="1614"/>
    </location>
</feature>
<dbReference type="GO" id="GO:0004674">
    <property type="term" value="F:protein serine/threonine kinase activity"/>
    <property type="evidence" value="ECO:0007669"/>
    <property type="project" value="InterPro"/>
</dbReference>
<dbReference type="Gene3D" id="1.10.510.10">
    <property type="entry name" value="Transferase(Phosphotransferase) domain 1"/>
    <property type="match status" value="1"/>
</dbReference>
<evidence type="ECO:0008006" key="12">
    <source>
        <dbReference type="Google" id="ProtNLM"/>
    </source>
</evidence>
<evidence type="ECO:0000256" key="2">
    <source>
        <dbReference type="ARBA" id="ARBA00022741"/>
    </source>
</evidence>
<dbReference type="PANTHER" id="PTHR24348">
    <property type="entry name" value="SERINE/THREONINE-PROTEIN KINASE UNC-51-RELATED"/>
    <property type="match status" value="1"/>
</dbReference>
<evidence type="ECO:0000256" key="6">
    <source>
        <dbReference type="SAM" id="MobiDB-lite"/>
    </source>
</evidence>
<evidence type="ECO:0000256" key="4">
    <source>
        <dbReference type="ARBA" id="ARBA00022840"/>
    </source>
</evidence>
<evidence type="ECO:0000313" key="10">
    <source>
        <dbReference type="EMBL" id="PRP78497.1"/>
    </source>
</evidence>
<comment type="caution">
    <text evidence="10">The sequence shown here is derived from an EMBL/GenBank/DDBJ whole genome shotgun (WGS) entry which is preliminary data.</text>
</comment>
<dbReference type="SUPFAM" id="SSF48350">
    <property type="entry name" value="GTPase activation domain, GAP"/>
    <property type="match status" value="1"/>
</dbReference>
<proteinExistence type="predicted"/>
<keyword evidence="11" id="KW-1185">Reference proteome</keyword>
<dbReference type="InterPro" id="IPR011009">
    <property type="entry name" value="Kinase-like_dom_sf"/>
</dbReference>
<keyword evidence="5" id="KW-0325">Glycoprotein</keyword>
<keyword evidence="1" id="KW-0808">Transferase</keyword>
<dbReference type="SUPFAM" id="SSF56112">
    <property type="entry name" value="Protein kinase-like (PK-like)"/>
    <property type="match status" value="1"/>
</dbReference>
<evidence type="ECO:0000259" key="9">
    <source>
        <dbReference type="PROSITE" id="PS50018"/>
    </source>
</evidence>
<feature type="domain" description="Protein kinase" evidence="8">
    <location>
        <begin position="17"/>
        <end position="292"/>
    </location>
</feature>
<dbReference type="InParanoid" id="A0A2P6N3H1"/>
<dbReference type="InterPro" id="IPR008936">
    <property type="entry name" value="Rho_GTPase_activation_prot"/>
</dbReference>
<feature type="compositionally biased region" description="Basic residues" evidence="6">
    <location>
        <begin position="321"/>
        <end position="336"/>
    </location>
</feature>
<dbReference type="PROSITE" id="PS50011">
    <property type="entry name" value="PROTEIN_KINASE_DOM"/>
    <property type="match status" value="1"/>
</dbReference>
<dbReference type="GO" id="GO:0005829">
    <property type="term" value="C:cytosol"/>
    <property type="evidence" value="ECO:0007669"/>
    <property type="project" value="TreeGrafter"/>
</dbReference>
<feature type="transmembrane region" description="Helical" evidence="7">
    <location>
        <begin position="1315"/>
        <end position="1338"/>
    </location>
</feature>
<dbReference type="InterPro" id="IPR008271">
    <property type="entry name" value="Ser/Thr_kinase_AS"/>
</dbReference>
<feature type="region of interest" description="Disordered" evidence="6">
    <location>
        <begin position="32"/>
        <end position="54"/>
    </location>
</feature>
<accession>A0A2P6N3H1</accession>
<dbReference type="SMART" id="SM00220">
    <property type="entry name" value="S_TKc"/>
    <property type="match status" value="1"/>
</dbReference>
<organism evidence="10 11">
    <name type="scientific">Planoprotostelium fungivorum</name>
    <dbReference type="NCBI Taxonomy" id="1890364"/>
    <lineage>
        <taxon>Eukaryota</taxon>
        <taxon>Amoebozoa</taxon>
        <taxon>Evosea</taxon>
        <taxon>Variosea</taxon>
        <taxon>Cavosteliida</taxon>
        <taxon>Cavosteliaceae</taxon>
        <taxon>Planoprotostelium</taxon>
    </lineage>
</organism>
<dbReference type="GO" id="GO:0005524">
    <property type="term" value="F:ATP binding"/>
    <property type="evidence" value="ECO:0007669"/>
    <property type="project" value="UniProtKB-KW"/>
</dbReference>
<dbReference type="SMART" id="SM00323">
    <property type="entry name" value="RasGAP"/>
    <property type="match status" value="1"/>
</dbReference>
<feature type="region of interest" description="Disordered" evidence="6">
    <location>
        <begin position="317"/>
        <end position="336"/>
    </location>
</feature>
<evidence type="ECO:0000259" key="8">
    <source>
        <dbReference type="PROSITE" id="PS50011"/>
    </source>
</evidence>
<reference evidence="10 11" key="1">
    <citation type="journal article" date="2018" name="Genome Biol. Evol.">
        <title>Multiple Roots of Fruiting Body Formation in Amoebozoa.</title>
        <authorList>
            <person name="Hillmann F."/>
            <person name="Forbes G."/>
            <person name="Novohradska S."/>
            <person name="Ferling I."/>
            <person name="Riege K."/>
            <person name="Groth M."/>
            <person name="Westermann M."/>
            <person name="Marz M."/>
            <person name="Spaller T."/>
            <person name="Winckler T."/>
            <person name="Schaap P."/>
            <person name="Glockner G."/>
        </authorList>
    </citation>
    <scope>NUCLEOTIDE SEQUENCE [LARGE SCALE GENOMIC DNA]</scope>
    <source>
        <strain evidence="10 11">Jena</strain>
    </source>
</reference>
<dbReference type="Gene3D" id="1.10.506.10">
    <property type="entry name" value="GTPase Activation - p120gap, domain 1"/>
    <property type="match status" value="1"/>
</dbReference>
<dbReference type="Proteomes" id="UP000241769">
    <property type="component" value="Unassembled WGS sequence"/>
</dbReference>
<dbReference type="InterPro" id="IPR016201">
    <property type="entry name" value="PSI"/>
</dbReference>
<keyword evidence="7" id="KW-0472">Membrane</keyword>
<evidence type="ECO:0000313" key="11">
    <source>
        <dbReference type="Proteomes" id="UP000241769"/>
    </source>
</evidence>
<protein>
    <recommendedName>
        <fullName evidence="12">Protein kinase domain-containing protein</fullName>
    </recommendedName>
</protein>
<dbReference type="OrthoDB" id="26630at2759"/>
<sequence length="1742" mass="195904">MFDPTRPFEVGPYYTPSGKESLLGRGSFANVYRGKNRRPQSGRDKSGRSSISVDNTPEVDDVAIKVIDIDRLTRGNEKHRQHLDSEISIMKGLVHPNIVKLYDMSDSHMVMVFEYCAGGDLSKYIMKHGKLPESRAQYFMKQLASALRFLRGKNIIHRDLKPQNLLLSARDESASIKIADFGFARFIEPQSVADTLCGSPLYMAPEILHMQKYTVKADLWSVGMILYEMLAGVPPFKANSHVELMRMIEKQYKSDRVIRVPESDAFTAPKRSHAEDLLGRVLPSSLGIPAYLHRCPNSLSLQGFVTAITSVTLTSNSFGPHQHRLTPKRNHSQNRGKKFSSKFIGFTRCFIPVSNYEVRGHSYSQPAMYERESIRSRTRPSPPQLGEEYVQNNRSRRNSMSNRDVQYPPINLYPLGYPSSNSNPPDHYHDLFSSKSKRRDEKNDSMTFVSLLQPQAKAEETLTYHQLDQRGRRTFSVLSLADLKMEGCQYSEAYVLYIKALHLLRSICLSAYQIHSNPSGSLPDRNVLVIDINRYREVFAEYIKKVDYMKQNIRHSDTSPPPEVLLYQFAAHLGREGAVSEALHKYDKAKKLYQNGLVILELLLSESQMEGDAIILQNSVTIENPFVLSLPNSSMLVSQQRLVWILLFIGGSLSSDTLSFRQVVTEGPRMLMIYATDSGDSCTYQIYKQPTVLGSQPTLEHSNVIQPPYPNTYCVIPSVSCSFSNCMVTTSWLDKNESNTNPPNTTVITFDITTPQSYRVQNLISISLTQQMVVIPGKAEKNGIQCYSIDWERCQILPLYFGSSGMLYTWADPFTPSTCTQDARWSLNTASRELYVSFGTTRVVIDIDDSSMAEESQPFTMSILAYRWGNSDYLLLGMSKGLGVVYERVLKANEYKLANFLITPTKFDGDLDMTYLDQGRGMARMSINGSVDTYYFEDEPGAAMSFNPLTWRMGFVGVDSTKNNLLYWEVEPYDCHHKTECFMCLSDPYCGWNVEESVCSSRNNITTMTNGDQCPVITALVPPLGALQAPINITLNTKNMPDVGSRNWSCVLEWSNHVQSYVAVHNDDLTQFYCVGNQTFITATDVRVYLSTGSMHTSSSLYGSCAKSASSSSECISENELLIEWCNGVIGLPKPAFSNCGWCNDLNRCTYMGECSNTTWMNDDEPTVSIKASRMYYQSPSITLSGYRLWPDSYIATIQSTAVKRDSQDTYNATYQSDGSLLISVPGTKSIDNTVWTINVYRSEVPITISGANTISFYDCNKRTCEQCITDDAPNCMWCDGSCKHVPSNTSSTNQCLASCPSVEVVRTAESRKNLIILVSVLGPLLLIAVAVTIIVILRKRNSNPYRYTTIKQNMPPPPNFYMPNMGVDSVSHYNVPKSLIGGLFNMENIILSNHAIHASLAHIAKRDVDSFGRYLMVLALARNPITAMELLLHHIDLELATSTEATLFRINSVATSMFNTFAKVVGTEYLWEALSAAVWEISNVVQTDNLDGDSTLLGTMEVDPDKLMDDELDELTANSYQLLMVASKVFNKITKTVPKMSVLMRSVIMNIRNKIASKYPASERKGVGAFLFLRYIVPSITNPTAYGLVVNVLQNLANETLPGLKNSHLKKLDQFVLENTSKLHRFYDEIVTNGLTITISPSAHENAVSWIHNYLLKNKDHLNTPELYVRHYSHKAYSQKKLSEKMTEYEDKTRALIARADSWGHGLHLCLFCALGDSRLFGSIKCYSAQYLILNPVRVEY</sequence>
<evidence type="ECO:0000256" key="5">
    <source>
        <dbReference type="ARBA" id="ARBA00023180"/>
    </source>
</evidence>
<evidence type="ECO:0000256" key="3">
    <source>
        <dbReference type="ARBA" id="ARBA00022777"/>
    </source>
</evidence>
<keyword evidence="4" id="KW-0067">ATP-binding</keyword>
<feature type="compositionally biased region" description="Basic and acidic residues" evidence="6">
    <location>
        <begin position="426"/>
        <end position="443"/>
    </location>
</feature>
<feature type="region of interest" description="Disordered" evidence="6">
    <location>
        <begin position="369"/>
        <end position="443"/>
    </location>
</feature>
<dbReference type="SMART" id="SM00423">
    <property type="entry name" value="PSI"/>
    <property type="match status" value="2"/>
</dbReference>
<dbReference type="InterPro" id="IPR045269">
    <property type="entry name" value="Atg1-like"/>
</dbReference>
<dbReference type="Pfam" id="PF00069">
    <property type="entry name" value="Pkinase"/>
    <property type="match status" value="1"/>
</dbReference>
<dbReference type="GO" id="GO:0010506">
    <property type="term" value="P:regulation of autophagy"/>
    <property type="evidence" value="ECO:0007669"/>
    <property type="project" value="InterPro"/>
</dbReference>
<dbReference type="GO" id="GO:0034045">
    <property type="term" value="C:phagophore assembly site membrane"/>
    <property type="evidence" value="ECO:0007669"/>
    <property type="project" value="TreeGrafter"/>
</dbReference>
<dbReference type="GO" id="GO:0000422">
    <property type="term" value="P:autophagy of mitochondrion"/>
    <property type="evidence" value="ECO:0007669"/>
    <property type="project" value="TreeGrafter"/>
</dbReference>
<dbReference type="PROSITE" id="PS50018">
    <property type="entry name" value="RAS_GTPASE_ACTIV_2"/>
    <property type="match status" value="1"/>
</dbReference>
<dbReference type="EMBL" id="MDYQ01000220">
    <property type="protein sequence ID" value="PRP78497.1"/>
    <property type="molecule type" value="Genomic_DNA"/>
</dbReference>
<dbReference type="STRING" id="1890364.A0A2P6N3H1"/>
<dbReference type="GO" id="GO:0005776">
    <property type="term" value="C:autophagosome"/>
    <property type="evidence" value="ECO:0007669"/>
    <property type="project" value="TreeGrafter"/>
</dbReference>
<gene>
    <name evidence="10" type="ORF">PROFUN_13572</name>
</gene>
<dbReference type="InterPro" id="IPR000719">
    <property type="entry name" value="Prot_kinase_dom"/>
</dbReference>
<dbReference type="InterPro" id="IPR001936">
    <property type="entry name" value="RasGAP_dom"/>
</dbReference>
<dbReference type="GO" id="GO:0061709">
    <property type="term" value="P:reticulophagy"/>
    <property type="evidence" value="ECO:0007669"/>
    <property type="project" value="TreeGrafter"/>
</dbReference>
<dbReference type="Pfam" id="PF00616">
    <property type="entry name" value="RasGAP"/>
    <property type="match status" value="1"/>
</dbReference>
<keyword evidence="2" id="KW-0547">Nucleotide-binding</keyword>
<dbReference type="SUPFAM" id="SSF103575">
    <property type="entry name" value="Plexin repeat"/>
    <property type="match status" value="1"/>
</dbReference>
<evidence type="ECO:0000256" key="1">
    <source>
        <dbReference type="ARBA" id="ARBA00022679"/>
    </source>
</evidence>
<dbReference type="PANTHER" id="PTHR24348:SF22">
    <property type="entry name" value="NON-SPECIFIC SERINE_THREONINE PROTEIN KINASE"/>
    <property type="match status" value="1"/>
</dbReference>